<organism evidence="2 3">
    <name type="scientific">Aulographum hederae CBS 113979</name>
    <dbReference type="NCBI Taxonomy" id="1176131"/>
    <lineage>
        <taxon>Eukaryota</taxon>
        <taxon>Fungi</taxon>
        <taxon>Dikarya</taxon>
        <taxon>Ascomycota</taxon>
        <taxon>Pezizomycotina</taxon>
        <taxon>Dothideomycetes</taxon>
        <taxon>Pleosporomycetidae</taxon>
        <taxon>Aulographales</taxon>
        <taxon>Aulographaceae</taxon>
    </lineage>
</organism>
<evidence type="ECO:0008006" key="4">
    <source>
        <dbReference type="Google" id="ProtNLM"/>
    </source>
</evidence>
<protein>
    <recommendedName>
        <fullName evidence="4">Secreted protein</fullName>
    </recommendedName>
</protein>
<evidence type="ECO:0000313" key="3">
    <source>
        <dbReference type="Proteomes" id="UP000800041"/>
    </source>
</evidence>
<name>A0A6G1H8V3_9PEZI</name>
<dbReference type="Proteomes" id="UP000800041">
    <property type="component" value="Unassembled WGS sequence"/>
</dbReference>
<evidence type="ECO:0000313" key="2">
    <source>
        <dbReference type="EMBL" id="KAF1989450.1"/>
    </source>
</evidence>
<accession>A0A6G1H8V3</accession>
<feature type="signal peptide" evidence="1">
    <location>
        <begin position="1"/>
        <end position="21"/>
    </location>
</feature>
<sequence length="74" mass="8315">MSLLFLDFRFLDFLGIFSSSANCVLSAFRVLKGSSGKGVCRQDPFLCFTWFSSSSSLLCASQNLWQRMRNECGV</sequence>
<feature type="chain" id="PRO_5026239044" description="Secreted protein" evidence="1">
    <location>
        <begin position="22"/>
        <end position="74"/>
    </location>
</feature>
<proteinExistence type="predicted"/>
<dbReference type="AlphaFoldDB" id="A0A6G1H8V3"/>
<gene>
    <name evidence="2" type="ORF">K402DRAFT_391022</name>
</gene>
<keyword evidence="3" id="KW-1185">Reference proteome</keyword>
<reference evidence="2" key="1">
    <citation type="journal article" date="2020" name="Stud. Mycol.">
        <title>101 Dothideomycetes genomes: a test case for predicting lifestyles and emergence of pathogens.</title>
        <authorList>
            <person name="Haridas S."/>
            <person name="Albert R."/>
            <person name="Binder M."/>
            <person name="Bloem J."/>
            <person name="Labutti K."/>
            <person name="Salamov A."/>
            <person name="Andreopoulos B."/>
            <person name="Baker S."/>
            <person name="Barry K."/>
            <person name="Bills G."/>
            <person name="Bluhm B."/>
            <person name="Cannon C."/>
            <person name="Castanera R."/>
            <person name="Culley D."/>
            <person name="Daum C."/>
            <person name="Ezra D."/>
            <person name="Gonzalez J."/>
            <person name="Henrissat B."/>
            <person name="Kuo A."/>
            <person name="Liang C."/>
            <person name="Lipzen A."/>
            <person name="Lutzoni F."/>
            <person name="Magnuson J."/>
            <person name="Mondo S."/>
            <person name="Nolan M."/>
            <person name="Ohm R."/>
            <person name="Pangilinan J."/>
            <person name="Park H.-J."/>
            <person name="Ramirez L."/>
            <person name="Alfaro M."/>
            <person name="Sun H."/>
            <person name="Tritt A."/>
            <person name="Yoshinaga Y."/>
            <person name="Zwiers L.-H."/>
            <person name="Turgeon B."/>
            <person name="Goodwin S."/>
            <person name="Spatafora J."/>
            <person name="Crous P."/>
            <person name="Grigoriev I."/>
        </authorList>
    </citation>
    <scope>NUCLEOTIDE SEQUENCE</scope>
    <source>
        <strain evidence="2">CBS 113979</strain>
    </source>
</reference>
<dbReference type="EMBL" id="ML977145">
    <property type="protein sequence ID" value="KAF1989450.1"/>
    <property type="molecule type" value="Genomic_DNA"/>
</dbReference>
<evidence type="ECO:0000256" key="1">
    <source>
        <dbReference type="SAM" id="SignalP"/>
    </source>
</evidence>
<keyword evidence="1" id="KW-0732">Signal</keyword>